<sequence length="585" mass="62084">MMLEEMGFGEIGHGIPALREILTFLLASIILVPLFQKLKASPILGFLITGAIIGPSGFAVIADIEGVRVIAEFGVVFLLFTIGLELSVERLRAMRRYVFGLGAAQVFITAFAIAAIAYAWGNAPAAALVIGAGLALSSTAMVMQTLSERGEIASRFGRVSFSVLLFQDLAVAPILILVTAFGSSAEGSNLLTGGLWTLGKAALAVVILLFLGRIVLRGLLGIVANVGSTELNAATALFIILGIAAATEMAGLSMALGAFLAGLILAETEFRHQVEADIMPFKGLLLGLFFISVGMALDLSVLLDSLGWLLFSLAGLLALKTAITTGLALAFGLTRPEAVRTGLSLAEAGEFAFVILASALTFRLIPPETGQFMAVLAGLSMALTPLLVPFSAWLVRTYEGAQAARERPAHDDTLQDHVVICGYGRVGQTVADLMRLQTVPYVALDLDPSLIKACRARSEPVFYGDAMRPDVLERFGAARAAAIVITLDAPQAAHKAFEIVRDMWPDVPVFVRAANAEEADRYMKLGARHVVPETLEASLQLSGQVLHALGTPMDAVNTIIERIRQDQYAPIATVIEGERASQKDT</sequence>
<feature type="transmembrane region" description="Helical" evidence="11">
    <location>
        <begin position="371"/>
        <end position="395"/>
    </location>
</feature>
<feature type="transmembrane region" description="Helical" evidence="11">
    <location>
        <begin position="309"/>
        <end position="333"/>
    </location>
</feature>
<feature type="domain" description="RCK N-terminal" evidence="12">
    <location>
        <begin position="415"/>
        <end position="532"/>
    </location>
</feature>
<dbReference type="InterPro" id="IPR038770">
    <property type="entry name" value="Na+/solute_symporter_sf"/>
</dbReference>
<dbReference type="Pfam" id="PF02254">
    <property type="entry name" value="TrkA_N"/>
    <property type="match status" value="1"/>
</dbReference>
<dbReference type="PANTHER" id="PTHR46157">
    <property type="entry name" value="K(+) EFFLUX ANTIPORTER 3, CHLOROPLASTIC"/>
    <property type="match status" value="1"/>
</dbReference>
<dbReference type="eggNOG" id="COG1226">
    <property type="taxonomic scope" value="Bacteria"/>
</dbReference>
<keyword evidence="8 11" id="KW-1133">Transmembrane helix</keyword>
<comment type="subcellular location">
    <subcellularLocation>
        <location evidence="1">Endomembrane system</location>
        <topology evidence="1">Multi-pass membrane protein</topology>
    </subcellularLocation>
</comment>
<keyword evidence="10 11" id="KW-0472">Membrane</keyword>
<feature type="transmembrane region" description="Helical" evidence="11">
    <location>
        <begin position="67"/>
        <end position="86"/>
    </location>
</feature>
<dbReference type="EMBL" id="BBIO01000010">
    <property type="protein sequence ID" value="GAK45505.1"/>
    <property type="molecule type" value="Genomic_DNA"/>
</dbReference>
<dbReference type="InterPro" id="IPR003148">
    <property type="entry name" value="RCK_N"/>
</dbReference>
<dbReference type="InterPro" id="IPR036291">
    <property type="entry name" value="NAD(P)-bd_dom_sf"/>
</dbReference>
<dbReference type="PROSITE" id="PS51201">
    <property type="entry name" value="RCK_N"/>
    <property type="match status" value="1"/>
</dbReference>
<accession>A0A081BBT7</accession>
<evidence type="ECO:0000256" key="10">
    <source>
        <dbReference type="ARBA" id="ARBA00023136"/>
    </source>
</evidence>
<dbReference type="eggNOG" id="COG0475">
    <property type="taxonomic scope" value="Bacteria"/>
</dbReference>
<evidence type="ECO:0000313" key="14">
    <source>
        <dbReference type="Proteomes" id="UP000028702"/>
    </source>
</evidence>
<dbReference type="Proteomes" id="UP000028702">
    <property type="component" value="Unassembled WGS sequence"/>
</dbReference>
<keyword evidence="3" id="KW-0813">Transport</keyword>
<dbReference type="SUPFAM" id="SSF51735">
    <property type="entry name" value="NAD(P)-binding Rossmann-fold domains"/>
    <property type="match status" value="1"/>
</dbReference>
<evidence type="ECO:0000256" key="3">
    <source>
        <dbReference type="ARBA" id="ARBA00022448"/>
    </source>
</evidence>
<comment type="similarity">
    <text evidence="2">Belongs to the monovalent cation:proton antiporter 2 (CPA2) transporter (TC 2.A.37) family.</text>
</comment>
<dbReference type="GO" id="GO:0016020">
    <property type="term" value="C:membrane"/>
    <property type="evidence" value="ECO:0007669"/>
    <property type="project" value="InterPro"/>
</dbReference>
<keyword evidence="5" id="KW-0633">Potassium transport</keyword>
<evidence type="ECO:0000256" key="2">
    <source>
        <dbReference type="ARBA" id="ARBA00005551"/>
    </source>
</evidence>
<dbReference type="RefSeq" id="WP_052379387.1">
    <property type="nucleotide sequence ID" value="NZ_BBIO01000010.1"/>
</dbReference>
<feature type="transmembrane region" description="Helical" evidence="11">
    <location>
        <begin position="345"/>
        <end position="365"/>
    </location>
</feature>
<evidence type="ECO:0000313" key="13">
    <source>
        <dbReference type="EMBL" id="GAK45505.1"/>
    </source>
</evidence>
<name>A0A081BBT7_9HYPH</name>
<evidence type="ECO:0000259" key="12">
    <source>
        <dbReference type="PROSITE" id="PS51201"/>
    </source>
</evidence>
<evidence type="ECO:0000256" key="6">
    <source>
        <dbReference type="ARBA" id="ARBA00022692"/>
    </source>
</evidence>
<evidence type="ECO:0000256" key="1">
    <source>
        <dbReference type="ARBA" id="ARBA00004127"/>
    </source>
</evidence>
<feature type="transmembrane region" description="Helical" evidence="11">
    <location>
        <begin position="42"/>
        <end position="61"/>
    </location>
</feature>
<dbReference type="InterPro" id="IPR004771">
    <property type="entry name" value="K/H_exchanger"/>
</dbReference>
<evidence type="ECO:0000256" key="11">
    <source>
        <dbReference type="SAM" id="Phobius"/>
    </source>
</evidence>
<dbReference type="Gene3D" id="1.20.1530.20">
    <property type="match status" value="1"/>
</dbReference>
<gene>
    <name evidence="13" type="ORF">M2A_2004</name>
</gene>
<keyword evidence="4" id="KW-0050">Antiport</keyword>
<dbReference type="PANTHER" id="PTHR46157:SF2">
    <property type="entry name" value="K(+) EFFLUX ANTIPORTER 1, CHLOROPLASTIC-RELATED"/>
    <property type="match status" value="1"/>
</dbReference>
<evidence type="ECO:0000256" key="4">
    <source>
        <dbReference type="ARBA" id="ARBA00022449"/>
    </source>
</evidence>
<dbReference type="NCBIfam" id="TIGR00932">
    <property type="entry name" value="2a37"/>
    <property type="match status" value="1"/>
</dbReference>
<dbReference type="InterPro" id="IPR006153">
    <property type="entry name" value="Cation/H_exchanger_TM"/>
</dbReference>
<protein>
    <submittedName>
        <fullName evidence="13">Glutathione-regulated potassium-efflux system protein KefB</fullName>
    </submittedName>
</protein>
<dbReference type="Pfam" id="PF00999">
    <property type="entry name" value="Na_H_Exchanger"/>
    <property type="match status" value="1"/>
</dbReference>
<dbReference type="AlphaFoldDB" id="A0A081BBT7"/>
<keyword evidence="9" id="KW-0406">Ion transport</keyword>
<dbReference type="STRING" id="1333998.M2A_2004"/>
<feature type="transmembrane region" description="Helical" evidence="11">
    <location>
        <begin position="278"/>
        <end position="297"/>
    </location>
</feature>
<feature type="transmembrane region" description="Helical" evidence="11">
    <location>
        <begin position="249"/>
        <end position="266"/>
    </location>
</feature>
<keyword evidence="14" id="KW-1185">Reference proteome</keyword>
<evidence type="ECO:0000256" key="5">
    <source>
        <dbReference type="ARBA" id="ARBA00022538"/>
    </source>
</evidence>
<keyword evidence="6 11" id="KW-0812">Transmembrane</keyword>
<feature type="transmembrane region" description="Helical" evidence="11">
    <location>
        <begin position="98"/>
        <end position="120"/>
    </location>
</feature>
<feature type="transmembrane region" description="Helical" evidence="11">
    <location>
        <begin position="15"/>
        <end position="35"/>
    </location>
</feature>
<evidence type="ECO:0000256" key="7">
    <source>
        <dbReference type="ARBA" id="ARBA00022958"/>
    </source>
</evidence>
<evidence type="ECO:0000256" key="9">
    <source>
        <dbReference type="ARBA" id="ARBA00023065"/>
    </source>
</evidence>
<dbReference type="GO" id="GO:0015386">
    <property type="term" value="F:potassium:proton antiporter activity"/>
    <property type="evidence" value="ECO:0007669"/>
    <property type="project" value="TreeGrafter"/>
</dbReference>
<reference evidence="13 14" key="1">
    <citation type="submission" date="2014-07" db="EMBL/GenBank/DDBJ databases">
        <title>Tepidicaulis marinum gen. nov., sp. nov., a novel marine bacterium denitrifying nitrate to nitrous oxide strictly under microaerobic conditions.</title>
        <authorList>
            <person name="Takeuchi M."/>
            <person name="Yamagishi T."/>
            <person name="Kamagata Y."/>
            <person name="Oshima K."/>
            <person name="Hattori M."/>
            <person name="Katayama T."/>
            <person name="Hanada S."/>
            <person name="Tamaki H."/>
            <person name="Marumo K."/>
            <person name="Maeda H."/>
            <person name="Nedachi M."/>
            <person name="Iwasaki W."/>
            <person name="Suwa Y."/>
            <person name="Sakata S."/>
        </authorList>
    </citation>
    <scope>NUCLEOTIDE SEQUENCE [LARGE SCALE GENOMIC DNA]</scope>
    <source>
        <strain evidence="13 14">MA2</strain>
    </source>
</reference>
<feature type="transmembrane region" description="Helical" evidence="11">
    <location>
        <begin position="159"/>
        <end position="181"/>
    </location>
</feature>
<feature type="transmembrane region" description="Helical" evidence="11">
    <location>
        <begin position="126"/>
        <end position="147"/>
    </location>
</feature>
<dbReference type="Gene3D" id="3.40.50.720">
    <property type="entry name" value="NAD(P)-binding Rossmann-like Domain"/>
    <property type="match status" value="1"/>
</dbReference>
<feature type="transmembrane region" description="Helical" evidence="11">
    <location>
        <begin position="193"/>
        <end position="212"/>
    </location>
</feature>
<proteinExistence type="inferred from homology"/>
<organism evidence="13 14">
    <name type="scientific">Tepidicaulis marinus</name>
    <dbReference type="NCBI Taxonomy" id="1333998"/>
    <lineage>
        <taxon>Bacteria</taxon>
        <taxon>Pseudomonadati</taxon>
        <taxon>Pseudomonadota</taxon>
        <taxon>Alphaproteobacteria</taxon>
        <taxon>Hyphomicrobiales</taxon>
        <taxon>Parvibaculaceae</taxon>
        <taxon>Tepidicaulis</taxon>
    </lineage>
</organism>
<evidence type="ECO:0000256" key="8">
    <source>
        <dbReference type="ARBA" id="ARBA00022989"/>
    </source>
</evidence>
<comment type="caution">
    <text evidence="13">The sequence shown here is derived from an EMBL/GenBank/DDBJ whole genome shotgun (WGS) entry which is preliminary data.</text>
</comment>
<keyword evidence="7" id="KW-0630">Potassium</keyword>
<feature type="transmembrane region" description="Helical" evidence="11">
    <location>
        <begin position="219"/>
        <end position="243"/>
    </location>
</feature>
<dbReference type="GO" id="GO:0012505">
    <property type="term" value="C:endomembrane system"/>
    <property type="evidence" value="ECO:0007669"/>
    <property type="project" value="UniProtKB-SubCell"/>
</dbReference>
<dbReference type="FunFam" id="3.40.50.720:FF:000036">
    <property type="entry name" value="Glutathione-regulated potassium-efflux system protein KefB"/>
    <property type="match status" value="1"/>
</dbReference>